<accession>A0ABR3RDY8</accession>
<protein>
    <submittedName>
        <fullName evidence="2">Uncharacterized protein</fullName>
    </submittedName>
</protein>
<dbReference type="Proteomes" id="UP001521785">
    <property type="component" value="Unassembled WGS sequence"/>
</dbReference>
<comment type="caution">
    <text evidence="2">The sequence shown here is derived from an EMBL/GenBank/DDBJ whole genome shotgun (WGS) entry which is preliminary data.</text>
</comment>
<feature type="region of interest" description="Disordered" evidence="1">
    <location>
        <begin position="1"/>
        <end position="104"/>
    </location>
</feature>
<evidence type="ECO:0000313" key="2">
    <source>
        <dbReference type="EMBL" id="KAL1602567.1"/>
    </source>
</evidence>
<sequence>MSSDNTKTPSAEAPSTPDKTYKTTKPQFTPPPYKAPSVDDLAEHLADTRVDHPKNGPMDDLAGAFGHKWSPNHTFEEKGQERQNFHGALPFRPRGKEDDGSARK</sequence>
<reference evidence="2 3" key="1">
    <citation type="submission" date="2024-02" db="EMBL/GenBank/DDBJ databases">
        <title>De novo assembly and annotation of 12 fungi associated with fruit tree decline syndrome in Ontario, Canada.</title>
        <authorList>
            <person name="Sulman M."/>
            <person name="Ellouze W."/>
            <person name="Ilyukhin E."/>
        </authorList>
    </citation>
    <scope>NUCLEOTIDE SEQUENCE [LARGE SCALE GENOMIC DNA]</scope>
    <source>
        <strain evidence="2 3">M42-189</strain>
    </source>
</reference>
<name>A0ABR3RDY8_9PLEO</name>
<feature type="compositionally biased region" description="Basic and acidic residues" evidence="1">
    <location>
        <begin position="41"/>
        <end position="54"/>
    </location>
</feature>
<proteinExistence type="predicted"/>
<evidence type="ECO:0000256" key="1">
    <source>
        <dbReference type="SAM" id="MobiDB-lite"/>
    </source>
</evidence>
<feature type="compositionally biased region" description="Basic and acidic residues" evidence="1">
    <location>
        <begin position="74"/>
        <end position="84"/>
    </location>
</feature>
<feature type="compositionally biased region" description="Basic and acidic residues" evidence="1">
    <location>
        <begin position="94"/>
        <end position="104"/>
    </location>
</feature>
<gene>
    <name evidence="2" type="ORF">SLS60_005983</name>
</gene>
<keyword evidence="3" id="KW-1185">Reference proteome</keyword>
<organism evidence="2 3">
    <name type="scientific">Paraconiothyrium brasiliense</name>
    <dbReference type="NCBI Taxonomy" id="300254"/>
    <lineage>
        <taxon>Eukaryota</taxon>
        <taxon>Fungi</taxon>
        <taxon>Dikarya</taxon>
        <taxon>Ascomycota</taxon>
        <taxon>Pezizomycotina</taxon>
        <taxon>Dothideomycetes</taxon>
        <taxon>Pleosporomycetidae</taxon>
        <taxon>Pleosporales</taxon>
        <taxon>Massarineae</taxon>
        <taxon>Didymosphaeriaceae</taxon>
        <taxon>Paraconiothyrium</taxon>
    </lineage>
</organism>
<evidence type="ECO:0000313" key="3">
    <source>
        <dbReference type="Proteomes" id="UP001521785"/>
    </source>
</evidence>
<dbReference type="EMBL" id="JAKJXO020000007">
    <property type="protein sequence ID" value="KAL1602567.1"/>
    <property type="molecule type" value="Genomic_DNA"/>
</dbReference>